<comment type="caution">
    <text evidence="1">The sequence shown here is derived from an EMBL/GenBank/DDBJ whole genome shotgun (WGS) entry which is preliminary data.</text>
</comment>
<dbReference type="EMBL" id="LJDB01000044">
    <property type="protein sequence ID" value="ONI40887.1"/>
    <property type="molecule type" value="Genomic_DNA"/>
</dbReference>
<accession>A0ACC8XDN2</accession>
<name>A0ACC8XDN2_9FIRM</name>
<evidence type="ECO:0000313" key="2">
    <source>
        <dbReference type="Proteomes" id="UP000188605"/>
    </source>
</evidence>
<reference evidence="1" key="1">
    <citation type="submission" date="2016-08" db="EMBL/GenBank/DDBJ databases">
        <authorList>
            <person name="Ngugi D.K."/>
            <person name="Miyake S."/>
            <person name="Stingl U."/>
        </authorList>
    </citation>
    <scope>NUCLEOTIDE SEQUENCE</scope>
    <source>
        <strain evidence="1">SCG-B11WGA-EpuloA1</strain>
    </source>
</reference>
<organism evidence="1 2">
    <name type="scientific">Candidatus Epulonipiscium fishelsonii</name>
    <dbReference type="NCBI Taxonomy" id="77094"/>
    <lineage>
        <taxon>Bacteria</taxon>
        <taxon>Bacillati</taxon>
        <taxon>Bacillota</taxon>
        <taxon>Clostridia</taxon>
        <taxon>Lachnospirales</taxon>
        <taxon>Lachnospiraceae</taxon>
        <taxon>Candidatus Epulonipiscium</taxon>
    </lineage>
</organism>
<keyword evidence="2" id="KW-1185">Reference proteome</keyword>
<proteinExistence type="predicted"/>
<gene>
    <name evidence="1" type="ORF">AN396_00845</name>
</gene>
<sequence>MINLRPHHLLCTQFYRGNGYSNDFVKNMDYVTSTIRSNEDIEIKVVYSTDDLCTKCPSFVAENHCSTNEKVKEMDSKIVKYFNIQDKTYNYKKIISDINKQITYDMYLDICDHCQWFDMCASKELYNSQNLKKREN</sequence>
<dbReference type="Proteomes" id="UP000188605">
    <property type="component" value="Unassembled WGS sequence"/>
</dbReference>
<protein>
    <submittedName>
        <fullName evidence="1">Uncharacterized protein</fullName>
    </submittedName>
</protein>
<evidence type="ECO:0000313" key="1">
    <source>
        <dbReference type="EMBL" id="ONI40887.1"/>
    </source>
</evidence>